<dbReference type="Proteomes" id="UP000179145">
    <property type="component" value="Chromosome"/>
</dbReference>
<dbReference type="InterPro" id="IPR036866">
    <property type="entry name" value="RibonucZ/Hydroxyglut_hydro"/>
</dbReference>
<dbReference type="GO" id="GO:0004416">
    <property type="term" value="F:hydroxyacylglutathione hydrolase activity"/>
    <property type="evidence" value="ECO:0007669"/>
    <property type="project" value="UniProtKB-UniRule"/>
</dbReference>
<dbReference type="CDD" id="cd07723">
    <property type="entry name" value="hydroxyacylglutathione_hydrolase_MBL-fold"/>
    <property type="match status" value="1"/>
</dbReference>
<keyword evidence="5 7" id="KW-0378">Hydrolase</keyword>
<accession>A0A1D8UUG9</accession>
<comment type="cofactor">
    <cofactor evidence="7">
        <name>Zn(2+)</name>
        <dbReference type="ChEBI" id="CHEBI:29105"/>
    </cofactor>
    <text evidence="7">Binds 2 Zn(2+) ions per subunit.</text>
</comment>
<evidence type="ECO:0000256" key="1">
    <source>
        <dbReference type="ARBA" id="ARBA00001623"/>
    </source>
</evidence>
<feature type="binding site" evidence="7">
    <location>
        <position position="56"/>
    </location>
    <ligand>
        <name>Zn(2+)</name>
        <dbReference type="ChEBI" id="CHEBI:29105"/>
        <label>1</label>
    </ligand>
</feature>
<evidence type="ECO:0000256" key="2">
    <source>
        <dbReference type="ARBA" id="ARBA00004963"/>
    </source>
</evidence>
<dbReference type="NCBIfam" id="TIGR03413">
    <property type="entry name" value="GSH_gloB"/>
    <property type="match status" value="1"/>
</dbReference>
<dbReference type="OrthoDB" id="9802248at2"/>
<dbReference type="EC" id="3.1.2.6" evidence="7"/>
<evidence type="ECO:0000256" key="6">
    <source>
        <dbReference type="ARBA" id="ARBA00022833"/>
    </source>
</evidence>
<dbReference type="Gene3D" id="3.60.15.10">
    <property type="entry name" value="Ribonuclease Z/Hydroxyacylglutathione hydrolase-like"/>
    <property type="match status" value="1"/>
</dbReference>
<dbReference type="HAMAP" id="MF_01374">
    <property type="entry name" value="Glyoxalase_2"/>
    <property type="match status" value="1"/>
</dbReference>
<dbReference type="KEGG" id="kba:A0U89_09180"/>
<comment type="catalytic activity">
    <reaction evidence="1 7">
        <text>an S-(2-hydroxyacyl)glutathione + H2O = a 2-hydroxy carboxylate + glutathione + H(+)</text>
        <dbReference type="Rhea" id="RHEA:21864"/>
        <dbReference type="ChEBI" id="CHEBI:15377"/>
        <dbReference type="ChEBI" id="CHEBI:15378"/>
        <dbReference type="ChEBI" id="CHEBI:57925"/>
        <dbReference type="ChEBI" id="CHEBI:58896"/>
        <dbReference type="ChEBI" id="CHEBI:71261"/>
        <dbReference type="EC" id="3.1.2.6"/>
    </reaction>
</comment>
<feature type="binding site" evidence="7">
    <location>
        <position position="58"/>
    </location>
    <ligand>
        <name>Zn(2+)</name>
        <dbReference type="ChEBI" id="CHEBI:29105"/>
        <label>2</label>
    </ligand>
</feature>
<evidence type="ECO:0000256" key="3">
    <source>
        <dbReference type="ARBA" id="ARBA00006759"/>
    </source>
</evidence>
<reference evidence="8 9" key="1">
    <citation type="journal article" date="2016" name="Microb. Cell Fact.">
        <title>Dissection of exopolysaccharide biosynthesis in Kozakia baliensis.</title>
        <authorList>
            <person name="Brandt J.U."/>
            <person name="Jakob F."/>
            <person name="Behr J."/>
            <person name="Geissler A.J."/>
            <person name="Vogel R.F."/>
        </authorList>
    </citation>
    <scope>NUCLEOTIDE SEQUENCE [LARGE SCALE GENOMIC DNA]</scope>
    <source>
        <strain evidence="8 9">DSM 14400</strain>
    </source>
</reference>
<feature type="binding site" evidence="7">
    <location>
        <position position="131"/>
    </location>
    <ligand>
        <name>Zn(2+)</name>
        <dbReference type="ChEBI" id="CHEBI:29105"/>
        <label>2</label>
    </ligand>
</feature>
<dbReference type="AlphaFoldDB" id="A0A1D8UUG9"/>
<dbReference type="PANTHER" id="PTHR43705">
    <property type="entry name" value="HYDROXYACYLGLUTATHIONE HYDROLASE"/>
    <property type="match status" value="1"/>
</dbReference>
<dbReference type="GO" id="GO:0046872">
    <property type="term" value="F:metal ion binding"/>
    <property type="evidence" value="ECO:0007669"/>
    <property type="project" value="UniProtKB-KW"/>
</dbReference>
<keyword evidence="6 7" id="KW-0862">Zinc</keyword>
<dbReference type="Pfam" id="PF00753">
    <property type="entry name" value="Lactamase_B"/>
    <property type="match status" value="1"/>
</dbReference>
<protein>
    <recommendedName>
        <fullName evidence="7">Hydroxyacylglutathione hydrolase</fullName>
        <ecNumber evidence="7">3.1.2.6</ecNumber>
    </recommendedName>
    <alternativeName>
        <fullName evidence="7">Glyoxalase II</fullName>
        <shortName evidence="7">Glx II</shortName>
    </alternativeName>
</protein>
<keyword evidence="4 7" id="KW-0479">Metal-binding</keyword>
<dbReference type="Pfam" id="PF16123">
    <property type="entry name" value="HAGH_C"/>
    <property type="match status" value="1"/>
</dbReference>
<dbReference type="RefSeq" id="WP_070402917.1">
    <property type="nucleotide sequence ID" value="NZ_BJVW01000001.1"/>
</dbReference>
<comment type="function">
    <text evidence="7">Thiolesterase that catalyzes the hydrolysis of S-D-lactoyl-glutathione to form glutathione and D-lactic acid.</text>
</comment>
<gene>
    <name evidence="7" type="primary">gloB</name>
    <name evidence="8" type="ORF">A0U89_09180</name>
</gene>
<evidence type="ECO:0000256" key="7">
    <source>
        <dbReference type="HAMAP-Rule" id="MF_01374"/>
    </source>
</evidence>
<feature type="binding site" evidence="7">
    <location>
        <position position="131"/>
    </location>
    <ligand>
        <name>Zn(2+)</name>
        <dbReference type="ChEBI" id="CHEBI:29105"/>
        <label>1</label>
    </ligand>
</feature>
<dbReference type="SUPFAM" id="SSF56281">
    <property type="entry name" value="Metallo-hydrolase/oxidoreductase"/>
    <property type="match status" value="1"/>
</dbReference>
<organism evidence="8 9">
    <name type="scientific">Kozakia baliensis</name>
    <dbReference type="NCBI Taxonomy" id="153496"/>
    <lineage>
        <taxon>Bacteria</taxon>
        <taxon>Pseudomonadati</taxon>
        <taxon>Pseudomonadota</taxon>
        <taxon>Alphaproteobacteria</taxon>
        <taxon>Acetobacterales</taxon>
        <taxon>Acetobacteraceae</taxon>
        <taxon>Kozakia</taxon>
    </lineage>
</organism>
<comment type="subunit">
    <text evidence="7">Monomer.</text>
</comment>
<evidence type="ECO:0000313" key="9">
    <source>
        <dbReference type="Proteomes" id="UP000179145"/>
    </source>
</evidence>
<dbReference type="eggNOG" id="COG0491">
    <property type="taxonomic scope" value="Bacteria"/>
</dbReference>
<dbReference type="SMART" id="SM00849">
    <property type="entry name" value="Lactamase_B"/>
    <property type="match status" value="1"/>
</dbReference>
<dbReference type="InterPro" id="IPR017782">
    <property type="entry name" value="Hydroxyacylglutathione_Hdrlase"/>
</dbReference>
<dbReference type="UniPathway" id="UPA00619">
    <property type="reaction ID" value="UER00676"/>
</dbReference>
<sequence length="239" mass="26251">MTLNIQAIPVLSDNYAWLLHDTAQNVRAIVDPGEAGPIESVLGDAQLDWILLTHHHADHTAGTDALRRRYGARVAGAASERRRLPQLDLALSDGDTLMIGAERGEVIATPGHADGHISYYFASVPALFSGDALFSLGCGRLLEGSAAQLFESLHRYDRLPDDTLVYCGHEYTKSNAAFARYVDPDNSVLKARAAEVERLRAALCPTVPSRLGEERAANPFLRAKTVEEFARLRREKDNF</sequence>
<dbReference type="PANTHER" id="PTHR43705:SF1">
    <property type="entry name" value="HYDROXYACYLGLUTATHIONE HYDROLASE GLOB"/>
    <property type="match status" value="1"/>
</dbReference>
<dbReference type="InterPro" id="IPR035680">
    <property type="entry name" value="Clx_II_MBL"/>
</dbReference>
<feature type="binding site" evidence="7">
    <location>
        <position position="169"/>
    </location>
    <ligand>
        <name>Zn(2+)</name>
        <dbReference type="ChEBI" id="CHEBI:29105"/>
        <label>2</label>
    </ligand>
</feature>
<dbReference type="PIRSF" id="PIRSF005457">
    <property type="entry name" value="Glx"/>
    <property type="match status" value="1"/>
</dbReference>
<feature type="binding site" evidence="7">
    <location>
        <position position="54"/>
    </location>
    <ligand>
        <name>Zn(2+)</name>
        <dbReference type="ChEBI" id="CHEBI:29105"/>
        <label>1</label>
    </ligand>
</feature>
<dbReference type="EMBL" id="CP014674">
    <property type="protein sequence ID" value="AOX17278.1"/>
    <property type="molecule type" value="Genomic_DNA"/>
</dbReference>
<dbReference type="InterPro" id="IPR001279">
    <property type="entry name" value="Metallo-B-lactamas"/>
</dbReference>
<keyword evidence="9" id="KW-1185">Reference proteome</keyword>
<comment type="pathway">
    <text evidence="2 7">Secondary metabolite metabolism; methylglyoxal degradation; (R)-lactate from methylglyoxal: step 2/2.</text>
</comment>
<comment type="similarity">
    <text evidence="3 7">Belongs to the metallo-beta-lactamase superfamily. Glyoxalase II family.</text>
</comment>
<evidence type="ECO:0000256" key="5">
    <source>
        <dbReference type="ARBA" id="ARBA00022801"/>
    </source>
</evidence>
<evidence type="ECO:0000256" key="4">
    <source>
        <dbReference type="ARBA" id="ARBA00022723"/>
    </source>
</evidence>
<dbReference type="InterPro" id="IPR050110">
    <property type="entry name" value="Glyoxalase_II_hydrolase"/>
</dbReference>
<dbReference type="GO" id="GO:0019243">
    <property type="term" value="P:methylglyoxal catabolic process to D-lactate via S-lactoyl-glutathione"/>
    <property type="evidence" value="ECO:0007669"/>
    <property type="project" value="UniProtKB-UniRule"/>
</dbReference>
<name>A0A1D8UUG9_9PROT</name>
<feature type="binding site" evidence="7">
    <location>
        <position position="112"/>
    </location>
    <ligand>
        <name>Zn(2+)</name>
        <dbReference type="ChEBI" id="CHEBI:29105"/>
        <label>1</label>
    </ligand>
</feature>
<evidence type="ECO:0000313" key="8">
    <source>
        <dbReference type="EMBL" id="AOX17278.1"/>
    </source>
</evidence>
<proteinExistence type="inferred from homology"/>
<dbReference type="InterPro" id="IPR032282">
    <property type="entry name" value="HAGH_C"/>
</dbReference>
<dbReference type="STRING" id="153496.A0U89_09180"/>
<feature type="binding site" evidence="7">
    <location>
        <position position="59"/>
    </location>
    <ligand>
        <name>Zn(2+)</name>
        <dbReference type="ChEBI" id="CHEBI:29105"/>
        <label>2</label>
    </ligand>
</feature>